<accession>A0A0P1EYR8</accession>
<gene>
    <name evidence="1" type="ORF">THS5294_01538</name>
</gene>
<dbReference type="Proteomes" id="UP000051298">
    <property type="component" value="Unassembled WGS sequence"/>
</dbReference>
<reference evidence="1 2" key="1">
    <citation type="submission" date="2015-09" db="EMBL/GenBank/DDBJ databases">
        <authorList>
            <consortium name="Swine Surveillance"/>
        </authorList>
    </citation>
    <scope>NUCLEOTIDE SEQUENCE [LARGE SCALE GENOMIC DNA]</scope>
    <source>
        <strain evidence="1 2">CECT 5294</strain>
    </source>
</reference>
<dbReference type="EMBL" id="CYRX01000025">
    <property type="protein sequence ID" value="CUH60249.1"/>
    <property type="molecule type" value="Genomic_DNA"/>
</dbReference>
<sequence>MIVLVAGALSTAQQIEEADDRARALRSLIRIIGIKSAER</sequence>
<protein>
    <submittedName>
        <fullName evidence="1">Uncharacterized protein</fullName>
    </submittedName>
</protein>
<proteinExistence type="predicted"/>
<evidence type="ECO:0000313" key="2">
    <source>
        <dbReference type="Proteomes" id="UP000051298"/>
    </source>
</evidence>
<evidence type="ECO:0000313" key="1">
    <source>
        <dbReference type="EMBL" id="CUH60249.1"/>
    </source>
</evidence>
<organism evidence="1 2">
    <name type="scientific">Thalassobacter stenotrophicus</name>
    <dbReference type="NCBI Taxonomy" id="266809"/>
    <lineage>
        <taxon>Bacteria</taxon>
        <taxon>Pseudomonadati</taxon>
        <taxon>Pseudomonadota</taxon>
        <taxon>Alphaproteobacteria</taxon>
        <taxon>Rhodobacterales</taxon>
        <taxon>Roseobacteraceae</taxon>
        <taxon>Thalassobacter</taxon>
    </lineage>
</organism>
<name>A0A0P1EYR8_9RHOB</name>
<dbReference type="AlphaFoldDB" id="A0A0P1EYR8"/>